<reference evidence="1 2" key="1">
    <citation type="submission" date="2019-03" db="EMBL/GenBank/DDBJ databases">
        <title>First draft genome of Liparis tanakae, snailfish: a comprehensive survey of snailfish specific genes.</title>
        <authorList>
            <person name="Kim W."/>
            <person name="Song I."/>
            <person name="Jeong J.-H."/>
            <person name="Kim D."/>
            <person name="Kim S."/>
            <person name="Ryu S."/>
            <person name="Song J.Y."/>
            <person name="Lee S.K."/>
        </authorList>
    </citation>
    <scope>NUCLEOTIDE SEQUENCE [LARGE SCALE GENOMIC DNA]</scope>
    <source>
        <tissue evidence="1">Muscle</tissue>
    </source>
</reference>
<gene>
    <name evidence="1" type="ORF">EYF80_064127</name>
</gene>
<comment type="caution">
    <text evidence="1">The sequence shown here is derived from an EMBL/GenBank/DDBJ whole genome shotgun (WGS) entry which is preliminary data.</text>
</comment>
<name>A0A4Z2EAG5_9TELE</name>
<dbReference type="Proteomes" id="UP000314294">
    <property type="component" value="Unassembled WGS sequence"/>
</dbReference>
<dbReference type="EMBL" id="SRLO01011781">
    <property type="protein sequence ID" value="TNN25741.1"/>
    <property type="molecule type" value="Genomic_DNA"/>
</dbReference>
<proteinExistence type="predicted"/>
<protein>
    <submittedName>
        <fullName evidence="1">Uncharacterized protein</fullName>
    </submittedName>
</protein>
<dbReference type="AlphaFoldDB" id="A0A4Z2EAG5"/>
<sequence length="68" mass="7158">MSVILQPTDESTRAIKTIIMFHAVRVSNQGSFGGLDITEDSSQRPPCRGFTGGALSSCDTTCVGGSQH</sequence>
<evidence type="ECO:0000313" key="2">
    <source>
        <dbReference type="Proteomes" id="UP000314294"/>
    </source>
</evidence>
<keyword evidence="2" id="KW-1185">Reference proteome</keyword>
<accession>A0A4Z2EAG5</accession>
<organism evidence="1 2">
    <name type="scientific">Liparis tanakae</name>
    <name type="common">Tanaka's snailfish</name>
    <dbReference type="NCBI Taxonomy" id="230148"/>
    <lineage>
        <taxon>Eukaryota</taxon>
        <taxon>Metazoa</taxon>
        <taxon>Chordata</taxon>
        <taxon>Craniata</taxon>
        <taxon>Vertebrata</taxon>
        <taxon>Euteleostomi</taxon>
        <taxon>Actinopterygii</taxon>
        <taxon>Neopterygii</taxon>
        <taxon>Teleostei</taxon>
        <taxon>Neoteleostei</taxon>
        <taxon>Acanthomorphata</taxon>
        <taxon>Eupercaria</taxon>
        <taxon>Perciformes</taxon>
        <taxon>Cottioidei</taxon>
        <taxon>Cottales</taxon>
        <taxon>Liparidae</taxon>
        <taxon>Liparis</taxon>
    </lineage>
</organism>
<evidence type="ECO:0000313" key="1">
    <source>
        <dbReference type="EMBL" id="TNN25741.1"/>
    </source>
</evidence>